<dbReference type="OrthoDB" id="9801870at2"/>
<dbReference type="InterPro" id="IPR036287">
    <property type="entry name" value="Rv1873-like_sf"/>
</dbReference>
<organism evidence="1 2">
    <name type="scientific">Capsulimonas corticalis</name>
    <dbReference type="NCBI Taxonomy" id="2219043"/>
    <lineage>
        <taxon>Bacteria</taxon>
        <taxon>Bacillati</taxon>
        <taxon>Armatimonadota</taxon>
        <taxon>Armatimonadia</taxon>
        <taxon>Capsulimonadales</taxon>
        <taxon>Capsulimonadaceae</taxon>
        <taxon>Capsulimonas</taxon>
    </lineage>
</organism>
<evidence type="ECO:0000313" key="1">
    <source>
        <dbReference type="EMBL" id="BDI33890.1"/>
    </source>
</evidence>
<sequence>MSSFDENEDPFNLGRFTVAQESVYDDALSELKQGRKRTHWMWYIFPQIAGLGYSATSKQYAIHGLEEARAYLDHPELGENLRECAEAVLAVEDRSASQIFGSPDDVKLQSSMTLFAQADGPDSVFTRVLEKYFGGQTDSETLRRL</sequence>
<dbReference type="EMBL" id="AP025739">
    <property type="protein sequence ID" value="BDI33890.1"/>
    <property type="molecule type" value="Genomic_DNA"/>
</dbReference>
<dbReference type="SUPFAM" id="SSF140736">
    <property type="entry name" value="Rv1873-like"/>
    <property type="match status" value="1"/>
</dbReference>
<protein>
    <submittedName>
        <fullName evidence="1">Uncharacterized protein</fullName>
    </submittedName>
</protein>
<dbReference type="Pfam" id="PF08837">
    <property type="entry name" value="DUF1810"/>
    <property type="match status" value="1"/>
</dbReference>
<dbReference type="InterPro" id="IPR014937">
    <property type="entry name" value="DUF1810"/>
</dbReference>
<gene>
    <name evidence="1" type="ORF">CCAX7_59410</name>
</gene>
<dbReference type="KEGG" id="ccot:CCAX7_59410"/>
<proteinExistence type="predicted"/>
<reference evidence="1 2" key="1">
    <citation type="journal article" date="2019" name="Int. J. Syst. Evol. Microbiol.">
        <title>Capsulimonas corticalis gen. nov., sp. nov., an aerobic capsulated bacterium, of a novel bacterial order, Capsulimonadales ord. nov., of the class Armatimonadia of the phylum Armatimonadetes.</title>
        <authorList>
            <person name="Li J."/>
            <person name="Kudo C."/>
            <person name="Tonouchi A."/>
        </authorList>
    </citation>
    <scope>NUCLEOTIDE SEQUENCE [LARGE SCALE GENOMIC DNA]</scope>
    <source>
        <strain evidence="1 2">AX-7</strain>
    </source>
</reference>
<name>A0A402CZS8_9BACT</name>
<dbReference type="Gene3D" id="1.25.40.380">
    <property type="entry name" value="Protein of unknown function DUF1810"/>
    <property type="match status" value="1"/>
</dbReference>
<dbReference type="Proteomes" id="UP000287394">
    <property type="component" value="Chromosome"/>
</dbReference>
<accession>A0A402CZS8</accession>
<evidence type="ECO:0000313" key="2">
    <source>
        <dbReference type="Proteomes" id="UP000287394"/>
    </source>
</evidence>
<dbReference type="PIRSF" id="PIRSF008546">
    <property type="entry name" value="UCP008546"/>
    <property type="match status" value="1"/>
</dbReference>
<dbReference type="AlphaFoldDB" id="A0A402CZS8"/>
<keyword evidence="2" id="KW-1185">Reference proteome</keyword>
<dbReference type="RefSeq" id="WP_119322783.1">
    <property type="nucleotide sequence ID" value="NZ_AP025739.1"/>
</dbReference>